<dbReference type="GO" id="GO:0005737">
    <property type="term" value="C:cytoplasm"/>
    <property type="evidence" value="ECO:0007669"/>
    <property type="project" value="TreeGrafter"/>
</dbReference>
<feature type="domain" description="N-acetyltransferase" evidence="1">
    <location>
        <begin position="17"/>
        <end position="181"/>
    </location>
</feature>
<name>A0A0R3MIN5_9BRAD</name>
<sequence length="185" mass="20727">MSPIAKRKFPELSTQRLTLRAAMPKDVAAFQAMLSIPDVTRFSNWPDAPTKAQVERSLRWMSKVHGSGKGCAWIIEVSASKALAGAIRFNSFEKKWRCGEIGYELHPDYWGKGLMTEAVKAVVACGHQTFKLNRIDAWTLPGNNASDRVLEKSGFQYEGTLRQKAWFKGAFHDFRMFGRIAGDAA</sequence>
<dbReference type="OrthoDB" id="5295305at2"/>
<dbReference type="InterPro" id="IPR000182">
    <property type="entry name" value="GNAT_dom"/>
</dbReference>
<dbReference type="SUPFAM" id="SSF55729">
    <property type="entry name" value="Acyl-CoA N-acyltransferases (Nat)"/>
    <property type="match status" value="1"/>
</dbReference>
<evidence type="ECO:0000313" key="3">
    <source>
        <dbReference type="Proteomes" id="UP000051660"/>
    </source>
</evidence>
<organism evidence="2 3">
    <name type="scientific">Bradyrhizobium lablabi</name>
    <dbReference type="NCBI Taxonomy" id="722472"/>
    <lineage>
        <taxon>Bacteria</taxon>
        <taxon>Pseudomonadati</taxon>
        <taxon>Pseudomonadota</taxon>
        <taxon>Alphaproteobacteria</taxon>
        <taxon>Hyphomicrobiales</taxon>
        <taxon>Nitrobacteraceae</taxon>
        <taxon>Bradyrhizobium</taxon>
    </lineage>
</organism>
<dbReference type="EMBL" id="LLYB01000090">
    <property type="protein sequence ID" value="KRR20210.1"/>
    <property type="molecule type" value="Genomic_DNA"/>
</dbReference>
<reference evidence="2 3" key="1">
    <citation type="submission" date="2014-03" db="EMBL/GenBank/DDBJ databases">
        <title>Bradyrhizobium valentinum sp. nov., isolated from effective nodules of Lupinus mariae-josephae, a lupine endemic of basic-lime soils in Eastern Spain.</title>
        <authorList>
            <person name="Duran D."/>
            <person name="Rey L."/>
            <person name="Navarro A."/>
            <person name="Busquets A."/>
            <person name="Imperial J."/>
            <person name="Ruiz-Argueso T."/>
        </authorList>
    </citation>
    <scope>NUCLEOTIDE SEQUENCE [LARGE SCALE GENOMIC DNA]</scope>
    <source>
        <strain evidence="2 3">CCBAU 23086</strain>
    </source>
</reference>
<evidence type="ECO:0000259" key="1">
    <source>
        <dbReference type="PROSITE" id="PS51186"/>
    </source>
</evidence>
<dbReference type="AlphaFoldDB" id="A0A0R3MIN5"/>
<dbReference type="PROSITE" id="PS51186">
    <property type="entry name" value="GNAT"/>
    <property type="match status" value="1"/>
</dbReference>
<protein>
    <submittedName>
        <fullName evidence="2">Acetyltransferase</fullName>
    </submittedName>
</protein>
<dbReference type="RefSeq" id="WP_057860752.1">
    <property type="nucleotide sequence ID" value="NZ_LLYB01000090.1"/>
</dbReference>
<proteinExistence type="predicted"/>
<comment type="caution">
    <text evidence="2">The sequence shown here is derived from an EMBL/GenBank/DDBJ whole genome shotgun (WGS) entry which is preliminary data.</text>
</comment>
<keyword evidence="2" id="KW-0808">Transferase</keyword>
<dbReference type="Proteomes" id="UP000051660">
    <property type="component" value="Unassembled WGS sequence"/>
</dbReference>
<accession>A0A0R3MIN5</accession>
<dbReference type="PANTHER" id="PTHR43792:SF9">
    <property type="entry name" value="RIBOSOMAL-PROTEIN-ALANINE ACETYLTRANSFERASE"/>
    <property type="match status" value="1"/>
</dbReference>
<evidence type="ECO:0000313" key="2">
    <source>
        <dbReference type="EMBL" id="KRR20210.1"/>
    </source>
</evidence>
<dbReference type="Pfam" id="PF13302">
    <property type="entry name" value="Acetyltransf_3"/>
    <property type="match status" value="1"/>
</dbReference>
<gene>
    <name evidence="2" type="ORF">CQ14_23495</name>
</gene>
<dbReference type="PANTHER" id="PTHR43792">
    <property type="entry name" value="GNAT FAMILY, PUTATIVE (AFU_ORTHOLOGUE AFUA_3G00765)-RELATED-RELATED"/>
    <property type="match status" value="1"/>
</dbReference>
<dbReference type="InterPro" id="IPR051531">
    <property type="entry name" value="N-acetyltransferase"/>
</dbReference>
<dbReference type="Gene3D" id="3.40.630.30">
    <property type="match status" value="1"/>
</dbReference>
<dbReference type="InterPro" id="IPR016181">
    <property type="entry name" value="Acyl_CoA_acyltransferase"/>
</dbReference>
<dbReference type="GO" id="GO:0008999">
    <property type="term" value="F:protein-N-terminal-alanine acetyltransferase activity"/>
    <property type="evidence" value="ECO:0007669"/>
    <property type="project" value="TreeGrafter"/>
</dbReference>